<dbReference type="Pfam" id="PF12770">
    <property type="entry name" value="CHAT"/>
    <property type="match status" value="1"/>
</dbReference>
<organism evidence="3 4">
    <name type="scientific">Nostoc flagelliforme FACHB-838</name>
    <dbReference type="NCBI Taxonomy" id="2692904"/>
    <lineage>
        <taxon>Bacteria</taxon>
        <taxon>Bacillati</taxon>
        <taxon>Cyanobacteriota</taxon>
        <taxon>Cyanophyceae</taxon>
        <taxon>Nostocales</taxon>
        <taxon>Nostocaceae</taxon>
        <taxon>Nostoc</taxon>
    </lineage>
</organism>
<gene>
    <name evidence="3" type="ORF">H6G97_46115</name>
</gene>
<dbReference type="SMART" id="SM00028">
    <property type="entry name" value="TPR"/>
    <property type="match status" value="4"/>
</dbReference>
<dbReference type="EMBL" id="JACJSI010000425">
    <property type="protein sequence ID" value="MBD2536279.1"/>
    <property type="molecule type" value="Genomic_DNA"/>
</dbReference>
<sequence length="904" mass="101883">MQRLPYRIRRVWAVLFLTTLTFCLWLAHPSLTIGHKGILEIATAQLSGLTQPLQQGLELYQAGDIQGAIKSWQAALLNQQRTSNYSQKISVRTYLARAYQQVGQIPEAIAQLKEVIAYYRQKNEPIKVGRMLTEEAQLYSSLGQHRRAITILCGEKQSNATCIPDSAIEIARHHSDDLGEIAAWGSLGNAHRLQGEYEQAISNFERSDEIAKRVDNQTYIISNLNGLANTYASLAKSNQHRAKFASEVGDKKAAKKYQQYTVANDNEAVHHFEQSLNLARSQNDKVNELRSLLGLVKLYHHQHSQDKAIVNNTLQQALILVEQLPDSRDKAYAVIQLANLLQIVNQKSESIGTDPAIQCLKSESLSKAVELLNKAVAITQKIQDREGESFSKGRLGHIYECGQDYQQALNLTQQALIGTVANENLYLWAWQAGRLSKATGRVKEAITFYEKSIDSLKSIRSDLIIQQRDLQFDFRDNVEPVYRELLELRLEQTNNLVQTSDIQHNLESVLPIIDELRLAELQNYLGNNCDLALIQKPAPLVGKNTAVLSSIILKEHLAIILTLADKEQKIKSKVFWIPVKNQEVRDIINDLRIKLEKRSDLENTYQARAKQVYDWFIRPFVSDLEKEKIETLVFIQDGILRSIPIAALFDGKQFLIEKYVIAFAPAFTLTNPLQSNPKKLQVLAFGLTQPATVETDAGSKFFEPLTQVQSELKAITTSLPKSKGLLDQDFTRERLEKELKENTYPIIHLATHGKFGIDDRETFLVTGKKVTTNPQKSVTTETYNEKLTLNDLYELINSTRIKNQPIELLTLTACETAVGSDRETLGLAGIAIQAGSQSAIASLWKVDDAATAQLIAKFYQNWHSGMSKAKALQTVQIAWLQAHQKQLESHPGYWAPFILIGNWL</sequence>
<evidence type="ECO:0000256" key="1">
    <source>
        <dbReference type="PROSITE-ProRule" id="PRU00339"/>
    </source>
</evidence>
<protein>
    <submittedName>
        <fullName evidence="3">CHAT domain-containing protein</fullName>
    </submittedName>
</protein>
<dbReference type="InterPro" id="IPR024983">
    <property type="entry name" value="CHAT_dom"/>
</dbReference>
<evidence type="ECO:0000313" key="3">
    <source>
        <dbReference type="EMBL" id="MBD2536279.1"/>
    </source>
</evidence>
<feature type="repeat" description="TPR" evidence="1">
    <location>
        <begin position="181"/>
        <end position="214"/>
    </location>
</feature>
<proteinExistence type="predicted"/>
<keyword evidence="1" id="KW-0802">TPR repeat</keyword>
<dbReference type="Proteomes" id="UP000623440">
    <property type="component" value="Unassembled WGS sequence"/>
</dbReference>
<evidence type="ECO:0000259" key="2">
    <source>
        <dbReference type="Pfam" id="PF12770"/>
    </source>
</evidence>
<feature type="domain" description="CHAT" evidence="2">
    <location>
        <begin position="606"/>
        <end position="902"/>
    </location>
</feature>
<dbReference type="InterPro" id="IPR019734">
    <property type="entry name" value="TPR_rpt"/>
</dbReference>
<dbReference type="PANTHER" id="PTHR10098:SF112">
    <property type="entry name" value="SLR0380 PROTEIN"/>
    <property type="match status" value="1"/>
</dbReference>
<dbReference type="RefSeq" id="WP_190947017.1">
    <property type="nucleotide sequence ID" value="NZ_JACJSI010000425.1"/>
</dbReference>
<keyword evidence="4" id="KW-1185">Reference proteome</keyword>
<reference evidence="3 4" key="1">
    <citation type="journal article" date="2020" name="ISME J.">
        <title>Comparative genomics reveals insights into cyanobacterial evolution and habitat adaptation.</title>
        <authorList>
            <person name="Chen M.Y."/>
            <person name="Teng W.K."/>
            <person name="Zhao L."/>
            <person name="Hu C.X."/>
            <person name="Zhou Y.K."/>
            <person name="Han B.P."/>
            <person name="Song L.R."/>
            <person name="Shu W.S."/>
        </authorList>
    </citation>
    <scope>NUCLEOTIDE SEQUENCE [LARGE SCALE GENOMIC DNA]</scope>
    <source>
        <strain evidence="3 4">FACHB-838</strain>
    </source>
</reference>
<dbReference type="Pfam" id="PF13176">
    <property type="entry name" value="TPR_7"/>
    <property type="match status" value="1"/>
</dbReference>
<dbReference type="PANTHER" id="PTHR10098">
    <property type="entry name" value="RAPSYN-RELATED"/>
    <property type="match status" value="1"/>
</dbReference>
<evidence type="ECO:0000313" key="4">
    <source>
        <dbReference type="Proteomes" id="UP000623440"/>
    </source>
</evidence>
<accession>A0ABR8E6Q7</accession>
<dbReference type="InterPro" id="IPR011990">
    <property type="entry name" value="TPR-like_helical_dom_sf"/>
</dbReference>
<comment type="caution">
    <text evidence="3">The sequence shown here is derived from an EMBL/GenBank/DDBJ whole genome shotgun (WGS) entry which is preliminary data.</text>
</comment>
<dbReference type="PROSITE" id="PS50005">
    <property type="entry name" value="TPR"/>
    <property type="match status" value="1"/>
</dbReference>
<name>A0ABR8E6Q7_9NOSO</name>
<dbReference type="Pfam" id="PF13374">
    <property type="entry name" value="TPR_10"/>
    <property type="match status" value="1"/>
</dbReference>
<dbReference type="Gene3D" id="1.25.40.10">
    <property type="entry name" value="Tetratricopeptide repeat domain"/>
    <property type="match status" value="2"/>
</dbReference>
<dbReference type="SUPFAM" id="SSF48452">
    <property type="entry name" value="TPR-like"/>
    <property type="match status" value="3"/>
</dbReference>